<organism evidence="1 2">
    <name type="scientific">Autumnicola musiva</name>
    <dbReference type="NCBI Taxonomy" id="3075589"/>
    <lineage>
        <taxon>Bacteria</taxon>
        <taxon>Pseudomonadati</taxon>
        <taxon>Bacteroidota</taxon>
        <taxon>Flavobacteriia</taxon>
        <taxon>Flavobacteriales</taxon>
        <taxon>Flavobacteriaceae</taxon>
        <taxon>Autumnicola</taxon>
    </lineage>
</organism>
<dbReference type="Proteomes" id="UP001262582">
    <property type="component" value="Unassembled WGS sequence"/>
</dbReference>
<proteinExistence type="predicted"/>
<sequence length="95" mass="11132">MHDGILGKLFGIRLSLDSLNQEETEKSRKKRFKYIEEMQKIAEEIRFLYHKLNKTSLVDVNFKTVLKEIVKNQSTKETRITLKVDSSMTGTILEK</sequence>
<evidence type="ECO:0008006" key="3">
    <source>
        <dbReference type="Google" id="ProtNLM"/>
    </source>
</evidence>
<dbReference type="EMBL" id="JAVRHK010000036">
    <property type="protein sequence ID" value="MDT0678748.1"/>
    <property type="molecule type" value="Genomic_DNA"/>
</dbReference>
<dbReference type="RefSeq" id="WP_311505082.1">
    <property type="nucleotide sequence ID" value="NZ_JAVRHK010000036.1"/>
</dbReference>
<name>A0ABU3DB37_9FLAO</name>
<accession>A0ABU3DB37</accession>
<evidence type="ECO:0000313" key="1">
    <source>
        <dbReference type="EMBL" id="MDT0678748.1"/>
    </source>
</evidence>
<reference evidence="1 2" key="1">
    <citation type="submission" date="2023-09" db="EMBL/GenBank/DDBJ databases">
        <authorList>
            <person name="Rey-Velasco X."/>
        </authorList>
    </citation>
    <scope>NUCLEOTIDE SEQUENCE [LARGE SCALE GENOMIC DNA]</scope>
    <source>
        <strain evidence="1 2">F117</strain>
    </source>
</reference>
<keyword evidence="2" id="KW-1185">Reference proteome</keyword>
<gene>
    <name evidence="1" type="ORF">RM539_19395</name>
</gene>
<protein>
    <recommendedName>
        <fullName evidence="3">Signal transduction histidine kinase subgroup 3 dimerisation and phosphoacceptor domain-containing protein</fullName>
    </recommendedName>
</protein>
<comment type="caution">
    <text evidence="1">The sequence shown here is derived from an EMBL/GenBank/DDBJ whole genome shotgun (WGS) entry which is preliminary data.</text>
</comment>
<evidence type="ECO:0000313" key="2">
    <source>
        <dbReference type="Proteomes" id="UP001262582"/>
    </source>
</evidence>